<sequence length="79" mass="8935">MRLVVARLLSWTLATRIVLLAQAGQVLLRFFRRVPCDRAIADLSSELEILEVHSAQNLLHWFKHREGTSGGIGRQADNL</sequence>
<reference evidence="2 3" key="1">
    <citation type="submission" date="2021-08" db="EMBL/GenBank/DDBJ databases">
        <title>Draft Genome Sequence of Phanerochaete sordida strain YK-624.</title>
        <authorList>
            <person name="Mori T."/>
            <person name="Dohra H."/>
            <person name="Suzuki T."/>
            <person name="Kawagishi H."/>
            <person name="Hirai H."/>
        </authorList>
    </citation>
    <scope>NUCLEOTIDE SEQUENCE [LARGE SCALE GENOMIC DNA]</scope>
    <source>
        <strain evidence="2 3">YK-624</strain>
    </source>
</reference>
<protein>
    <recommendedName>
        <fullName evidence="4">Secreted protein</fullName>
    </recommendedName>
</protein>
<keyword evidence="3" id="KW-1185">Reference proteome</keyword>
<organism evidence="2 3">
    <name type="scientific">Phanerochaete sordida</name>
    <dbReference type="NCBI Taxonomy" id="48140"/>
    <lineage>
        <taxon>Eukaryota</taxon>
        <taxon>Fungi</taxon>
        <taxon>Dikarya</taxon>
        <taxon>Basidiomycota</taxon>
        <taxon>Agaricomycotina</taxon>
        <taxon>Agaricomycetes</taxon>
        <taxon>Polyporales</taxon>
        <taxon>Phanerochaetaceae</taxon>
        <taxon>Phanerochaete</taxon>
    </lineage>
</organism>
<feature type="chain" id="PRO_5040159205" description="Secreted protein" evidence="1">
    <location>
        <begin position="24"/>
        <end position="79"/>
    </location>
</feature>
<name>A0A9P3L8J6_9APHY</name>
<keyword evidence="1" id="KW-0732">Signal</keyword>
<evidence type="ECO:0008006" key="4">
    <source>
        <dbReference type="Google" id="ProtNLM"/>
    </source>
</evidence>
<dbReference type="AlphaFoldDB" id="A0A9P3L8J6"/>
<gene>
    <name evidence="2" type="ORF">PsYK624_022360</name>
</gene>
<evidence type="ECO:0000313" key="2">
    <source>
        <dbReference type="EMBL" id="GJE86156.1"/>
    </source>
</evidence>
<evidence type="ECO:0000313" key="3">
    <source>
        <dbReference type="Proteomes" id="UP000703269"/>
    </source>
</evidence>
<dbReference type="Proteomes" id="UP000703269">
    <property type="component" value="Unassembled WGS sequence"/>
</dbReference>
<evidence type="ECO:0000256" key="1">
    <source>
        <dbReference type="SAM" id="SignalP"/>
    </source>
</evidence>
<proteinExistence type="predicted"/>
<accession>A0A9P3L8J6</accession>
<comment type="caution">
    <text evidence="2">The sequence shown here is derived from an EMBL/GenBank/DDBJ whole genome shotgun (WGS) entry which is preliminary data.</text>
</comment>
<dbReference type="EMBL" id="BPQB01000003">
    <property type="protein sequence ID" value="GJE86156.1"/>
    <property type="molecule type" value="Genomic_DNA"/>
</dbReference>
<feature type="signal peptide" evidence="1">
    <location>
        <begin position="1"/>
        <end position="23"/>
    </location>
</feature>